<dbReference type="Proteomes" id="UP000221168">
    <property type="component" value="Unassembled WGS sequence"/>
</dbReference>
<keyword evidence="2" id="KW-0677">Repeat</keyword>
<evidence type="ECO:0000259" key="6">
    <source>
        <dbReference type="Pfam" id="PF23914"/>
    </source>
</evidence>
<organism evidence="7 8">
    <name type="scientific">Zhengella mangrovi</name>
    <dbReference type="NCBI Taxonomy" id="1982044"/>
    <lineage>
        <taxon>Bacteria</taxon>
        <taxon>Pseudomonadati</taxon>
        <taxon>Pseudomonadota</taxon>
        <taxon>Alphaproteobacteria</taxon>
        <taxon>Hyphomicrobiales</taxon>
        <taxon>Notoacmeibacteraceae</taxon>
        <taxon>Zhengella</taxon>
    </lineage>
</organism>
<dbReference type="Gene3D" id="1.25.40.10">
    <property type="entry name" value="Tetratricopeptide repeat domain"/>
    <property type="match status" value="3"/>
</dbReference>
<dbReference type="Pfam" id="PF23914">
    <property type="entry name" value="TPR_CcmH_CycH"/>
    <property type="match status" value="1"/>
</dbReference>
<accession>A0A2G1QS71</accession>
<reference evidence="7 8" key="1">
    <citation type="submission" date="2017-10" db="EMBL/GenBank/DDBJ databases">
        <title>Sedimentibacterium mangrovi gen. nov., sp. nov., a novel member of family Phyllobacteriacea isolated from mangrove sediment.</title>
        <authorList>
            <person name="Liao H."/>
            <person name="Tian Y."/>
        </authorList>
    </citation>
    <scope>NUCLEOTIDE SEQUENCE [LARGE SCALE GENOMIC DNA]</scope>
    <source>
        <strain evidence="7 8">X9-2-2</strain>
    </source>
</reference>
<dbReference type="InterPro" id="IPR011990">
    <property type="entry name" value="TPR-like_helical_dom_sf"/>
</dbReference>
<dbReference type="InterPro" id="IPR051263">
    <property type="entry name" value="C-type_cytochrome_biogenesis"/>
</dbReference>
<evidence type="ECO:0000256" key="3">
    <source>
        <dbReference type="ARBA" id="ARBA00022748"/>
    </source>
</evidence>
<gene>
    <name evidence="7" type="primary">ccmI</name>
    <name evidence="7" type="ORF">CSC94_06765</name>
</gene>
<dbReference type="InterPro" id="IPR019734">
    <property type="entry name" value="TPR_rpt"/>
</dbReference>
<dbReference type="InterPro" id="IPR056413">
    <property type="entry name" value="TPR_CcmH_CycH"/>
</dbReference>
<feature type="repeat" description="TPR" evidence="5">
    <location>
        <begin position="157"/>
        <end position="190"/>
    </location>
</feature>
<evidence type="ECO:0000256" key="2">
    <source>
        <dbReference type="ARBA" id="ARBA00022737"/>
    </source>
</evidence>
<evidence type="ECO:0000256" key="4">
    <source>
        <dbReference type="ARBA" id="ARBA00022803"/>
    </source>
</evidence>
<evidence type="ECO:0000256" key="1">
    <source>
        <dbReference type="ARBA" id="ARBA00004196"/>
    </source>
</evidence>
<proteinExistence type="predicted"/>
<dbReference type="GO" id="GO:0017004">
    <property type="term" value="P:cytochrome complex assembly"/>
    <property type="evidence" value="ECO:0007669"/>
    <property type="project" value="UniProtKB-KW"/>
</dbReference>
<evidence type="ECO:0000256" key="5">
    <source>
        <dbReference type="PROSITE-ProRule" id="PRU00339"/>
    </source>
</evidence>
<keyword evidence="8" id="KW-1185">Reference proteome</keyword>
<dbReference type="SMART" id="SM00028">
    <property type="entry name" value="TPR"/>
    <property type="match status" value="3"/>
</dbReference>
<dbReference type="PANTHER" id="PTHR47870:SF4">
    <property type="entry name" value="CYTOCHROME C-TYPE BIOGENESIS PROTEIN CYCH"/>
    <property type="match status" value="1"/>
</dbReference>
<dbReference type="GO" id="GO:0005886">
    <property type="term" value="C:plasma membrane"/>
    <property type="evidence" value="ECO:0007669"/>
    <property type="project" value="TreeGrafter"/>
</dbReference>
<feature type="domain" description="Cytochrome c-type biogenesis protein H TPR" evidence="6">
    <location>
        <begin position="128"/>
        <end position="263"/>
    </location>
</feature>
<evidence type="ECO:0000313" key="7">
    <source>
        <dbReference type="EMBL" id="PHP68342.1"/>
    </source>
</evidence>
<dbReference type="InterPro" id="IPR017560">
    <property type="entry name" value="Cyt_c_biogenesis_CcmI"/>
</dbReference>
<dbReference type="EMBL" id="PDVP01000002">
    <property type="protein sequence ID" value="PHP68342.1"/>
    <property type="molecule type" value="Genomic_DNA"/>
</dbReference>
<dbReference type="NCBIfam" id="TIGR03142">
    <property type="entry name" value="cytochro_ccmI"/>
    <property type="match status" value="1"/>
</dbReference>
<name>A0A2G1QS71_9HYPH</name>
<protein>
    <submittedName>
        <fullName evidence="7">C-type cytochrome biogenesis protein CcmI</fullName>
    </submittedName>
</protein>
<evidence type="ECO:0000313" key="8">
    <source>
        <dbReference type="Proteomes" id="UP000221168"/>
    </source>
</evidence>
<keyword evidence="3" id="KW-0201">Cytochrome c-type biogenesis</keyword>
<dbReference type="PANTHER" id="PTHR47870">
    <property type="entry name" value="CYTOCHROME C-TYPE BIOGENESIS PROTEIN CCMH"/>
    <property type="match status" value="1"/>
</dbReference>
<dbReference type="PROSITE" id="PS50005">
    <property type="entry name" value="TPR"/>
    <property type="match status" value="1"/>
</dbReference>
<dbReference type="SUPFAM" id="SSF48452">
    <property type="entry name" value="TPR-like"/>
    <property type="match status" value="1"/>
</dbReference>
<keyword evidence="4 5" id="KW-0802">TPR repeat</keyword>
<dbReference type="OrthoDB" id="9815847at2"/>
<comment type="caution">
    <text evidence="7">The sequence shown here is derived from an EMBL/GenBank/DDBJ whole genome shotgun (WGS) entry which is preliminary data.</text>
</comment>
<dbReference type="AlphaFoldDB" id="A0A2G1QS71"/>
<comment type="subcellular location">
    <subcellularLocation>
        <location evidence="1">Cell envelope</location>
    </subcellularLocation>
</comment>
<dbReference type="GO" id="GO:0030313">
    <property type="term" value="C:cell envelope"/>
    <property type="evidence" value="ECO:0007669"/>
    <property type="project" value="UniProtKB-SubCell"/>
</dbReference>
<sequence>MGTMTIWIIAVFLTLGASVALLRPLLRKQETSVDAAAFDREVYKDQLEELERDEARGLISGKEATEARAEIGRRLLKADAQLRAQTVKASSTSPRVIAGAAVLAVPLVSWGLYADLGSPSAPDQPLAMRMQKNPTENTIDELVARAEEHLRKNPSDATGWEVLGPIYMRLGRFDESADAWRNLIRLKGENANRLNGLGEALGAGAQGIVAGPSLAAFEKALELDPANEKSRFFVAVGAAQAGRLDEARTAWTRLSEDAAPDSPWRQAALRAIEESRNAPAVAAAEAPGPTAEDMANASQMSAADRQSMIAGMVDRLAGKLKDNPDDEQGWQRLIRAYAVMGRKEDAAAALASAREAFAGKPDALARLDGFAASVGIADGAQASPAAPGPTAEDVANASQMSATDRQSMIEGMVDRLAGKLKDNPDDEQGWQRLIRAYAVMGRKDDATAALTEALAAFDGKPDESGRITAFAASLGIEPAAKTD</sequence>